<name>A0A5R8Q882_9FIRM</name>
<dbReference type="InterPro" id="IPR058531">
    <property type="entry name" value="Baseplate_J_M"/>
</dbReference>
<dbReference type="PANTHER" id="PTHR37829">
    <property type="entry name" value="PHAGE-LIKE ELEMENT PBSX PROTEIN XKDT"/>
    <property type="match status" value="1"/>
</dbReference>
<protein>
    <recommendedName>
        <fullName evidence="1">Baseplate J-like central domain-containing protein</fullName>
    </recommendedName>
</protein>
<comment type="caution">
    <text evidence="2">The sequence shown here is derived from an EMBL/GenBank/DDBJ whole genome shotgun (WGS) entry which is preliminary data.</text>
</comment>
<keyword evidence="3" id="KW-1185">Reference proteome</keyword>
<dbReference type="PANTHER" id="PTHR37829:SF3">
    <property type="entry name" value="PROTEIN JAYE-RELATED"/>
    <property type="match status" value="1"/>
</dbReference>
<reference evidence="2 3" key="1">
    <citation type="submission" date="2019-05" db="EMBL/GenBank/DDBJ databases">
        <title>Culicoidintestinum kansasii gen. nov., sp. nov. from the gastrointestinal tract of the biting midge, Culicoides sonorensis.</title>
        <authorList>
            <person name="Neupane S."/>
            <person name="Ghosh A."/>
            <person name="Gunther S."/>
            <person name="Martin K."/>
            <person name="Zurek L."/>
        </authorList>
    </citation>
    <scope>NUCLEOTIDE SEQUENCE [LARGE SCALE GENOMIC DNA]</scope>
    <source>
        <strain evidence="2 3">CS-1</strain>
    </source>
</reference>
<accession>A0A5R8Q882</accession>
<organism evidence="2 3">
    <name type="scientific">Culicoidibacter larvae</name>
    <dbReference type="NCBI Taxonomy" id="2579976"/>
    <lineage>
        <taxon>Bacteria</taxon>
        <taxon>Bacillati</taxon>
        <taxon>Bacillota</taxon>
        <taxon>Culicoidibacteria</taxon>
        <taxon>Culicoidibacterales</taxon>
        <taxon>Culicoidibacteraceae</taxon>
        <taxon>Culicoidibacter</taxon>
    </lineage>
</organism>
<dbReference type="Pfam" id="PF26078">
    <property type="entry name" value="Baseplate_J_M"/>
    <property type="match status" value="1"/>
</dbReference>
<evidence type="ECO:0000313" key="3">
    <source>
        <dbReference type="Proteomes" id="UP000306912"/>
    </source>
</evidence>
<evidence type="ECO:0000313" key="2">
    <source>
        <dbReference type="EMBL" id="TLG71366.1"/>
    </source>
</evidence>
<dbReference type="AlphaFoldDB" id="A0A5R8Q882"/>
<evidence type="ECO:0000259" key="1">
    <source>
        <dbReference type="Pfam" id="PF26078"/>
    </source>
</evidence>
<feature type="domain" description="Baseplate J-like central" evidence="1">
    <location>
        <begin position="181"/>
        <end position="256"/>
    </location>
</feature>
<dbReference type="Proteomes" id="UP000306912">
    <property type="component" value="Unassembled WGS sequence"/>
</dbReference>
<dbReference type="FunCoup" id="A0A5R8Q882">
    <property type="interactions" value="12"/>
</dbReference>
<gene>
    <name evidence="2" type="ORF">FEZ08_10755</name>
</gene>
<dbReference type="InParanoid" id="A0A5R8Q882"/>
<dbReference type="InterPro" id="IPR052399">
    <property type="entry name" value="Phage_Baseplate_Assmbl_Protein"/>
</dbReference>
<proteinExistence type="predicted"/>
<sequence>MQDALENIDNSVDKRPGSLIYDALAPFASELAQLYVYANDILARGFVQTSFGEYLTELAFQLGVNRIRATAAVGIGCFNAEIPIGTRFSVENSDINFKVVSFIDKAPYGDGDTIEVNRYKLEAEEVGEKGNVLGVLIPIDYFSNLTVSYLSEISERAIDEETDEALRARTLDFIQRPHLDGNVSQYIYWADQFPGIGEVYVEKDKDNINTVNVYIADDSGAAADAELIQAFQEYLDPTVDGSGLGQAPIGAVVKVFTLTQLDLNIIVKVKTTEASKLPMIIEQTRVLIEKYIQGEANAERIVKWYEIAKIVDDNKLVISVDEVSINGVKNSNLEISAKQAIALTSYEVIV</sequence>
<dbReference type="OrthoDB" id="2554267at2"/>
<dbReference type="EMBL" id="VBWP01000012">
    <property type="protein sequence ID" value="TLG71366.1"/>
    <property type="molecule type" value="Genomic_DNA"/>
</dbReference>